<gene>
    <name evidence="1" type="ORF">EPD65_06575</name>
</gene>
<proteinExistence type="predicted"/>
<dbReference type="AlphaFoldDB" id="A0A4R1CDS3"/>
<sequence>MQTFLPYPSYAGSAAVLDRQRLGKQRVETLQILQVLTGFRLVSSARKEGAARAVPLPPAEWHLEARAVGGWSHHPAVLMWSGHLAALGAYQEAICAEWTGRGYRDTCAEKTAFLLEATGHADDDPAQPAWLGSDRFHAAHRATLLAKDPDWYGRLGWTDVPDPDGLWPVTRRQ</sequence>
<comment type="caution">
    <text evidence="1">The sequence shown here is derived from an EMBL/GenBank/DDBJ whole genome shotgun (WGS) entry which is preliminary data.</text>
</comment>
<reference evidence="1 2" key="1">
    <citation type="submission" date="2019-03" db="EMBL/GenBank/DDBJ databases">
        <authorList>
            <person name="Kim M.K.M."/>
        </authorList>
    </citation>
    <scope>NUCLEOTIDE SEQUENCE [LARGE SCALE GENOMIC DNA]</scope>
    <source>
        <strain evidence="1 2">18JY15-6</strain>
    </source>
</reference>
<dbReference type="EMBL" id="SJZJ01000008">
    <property type="protein sequence ID" value="TCJ29383.1"/>
    <property type="molecule type" value="Genomic_DNA"/>
</dbReference>
<evidence type="ECO:0000313" key="1">
    <source>
        <dbReference type="EMBL" id="TCJ29383.1"/>
    </source>
</evidence>
<name>A0A4R1CDS3_9ACTN</name>
<keyword evidence="2" id="KW-1185">Reference proteome</keyword>
<dbReference type="OrthoDB" id="5513015at2"/>
<organism evidence="1 2">
    <name type="scientific">Nocardioides jejuensis</name>
    <dbReference type="NCBI Taxonomy" id="2502782"/>
    <lineage>
        <taxon>Bacteria</taxon>
        <taxon>Bacillati</taxon>
        <taxon>Actinomycetota</taxon>
        <taxon>Actinomycetes</taxon>
        <taxon>Propionibacteriales</taxon>
        <taxon>Nocardioidaceae</taxon>
        <taxon>Nocardioides</taxon>
    </lineage>
</organism>
<dbReference type="RefSeq" id="WP_131582411.1">
    <property type="nucleotide sequence ID" value="NZ_SJZJ01000008.1"/>
</dbReference>
<protein>
    <submittedName>
        <fullName evidence="1">Uncharacterized protein</fullName>
    </submittedName>
</protein>
<accession>A0A4R1CDS3</accession>
<dbReference type="InterPro" id="IPR004260">
    <property type="entry name" value="Pyr-dimer_DNA_glycosylase"/>
</dbReference>
<dbReference type="Pfam" id="PF03013">
    <property type="entry name" value="Pyr_excise"/>
    <property type="match status" value="1"/>
</dbReference>
<dbReference type="Proteomes" id="UP000295453">
    <property type="component" value="Unassembled WGS sequence"/>
</dbReference>
<evidence type="ECO:0000313" key="2">
    <source>
        <dbReference type="Proteomes" id="UP000295453"/>
    </source>
</evidence>